<feature type="compositionally biased region" description="Pro residues" evidence="1">
    <location>
        <begin position="134"/>
        <end position="144"/>
    </location>
</feature>
<organism evidence="3 4">
    <name type="scientific">Paracoccus methylovorus</name>
    <dbReference type="NCBI Taxonomy" id="2812658"/>
    <lineage>
        <taxon>Bacteria</taxon>
        <taxon>Pseudomonadati</taxon>
        <taxon>Pseudomonadota</taxon>
        <taxon>Alphaproteobacteria</taxon>
        <taxon>Rhodobacterales</taxon>
        <taxon>Paracoccaceae</taxon>
        <taxon>Paracoccus</taxon>
    </lineage>
</organism>
<feature type="domain" description="FHA" evidence="2">
    <location>
        <begin position="26"/>
        <end position="76"/>
    </location>
</feature>
<name>A0ABX7JKI0_9RHOB</name>
<evidence type="ECO:0000313" key="3">
    <source>
        <dbReference type="EMBL" id="QRZ14436.1"/>
    </source>
</evidence>
<dbReference type="NCBIfam" id="TIGR03354">
    <property type="entry name" value="VI_FHA"/>
    <property type="match status" value="1"/>
</dbReference>
<evidence type="ECO:0000259" key="2">
    <source>
        <dbReference type="PROSITE" id="PS50006"/>
    </source>
</evidence>
<dbReference type="CDD" id="cd00060">
    <property type="entry name" value="FHA"/>
    <property type="match status" value="1"/>
</dbReference>
<feature type="region of interest" description="Disordered" evidence="1">
    <location>
        <begin position="128"/>
        <end position="245"/>
    </location>
</feature>
<dbReference type="Pfam" id="PF20232">
    <property type="entry name" value="T6SS_FHA_C"/>
    <property type="match status" value="1"/>
</dbReference>
<dbReference type="RefSeq" id="WP_205295414.1">
    <property type="nucleotide sequence ID" value="NZ_CP070369.1"/>
</dbReference>
<dbReference type="InterPro" id="IPR017735">
    <property type="entry name" value="T6SS_FHA"/>
</dbReference>
<proteinExistence type="predicted"/>
<evidence type="ECO:0000256" key="1">
    <source>
        <dbReference type="SAM" id="MobiDB-lite"/>
    </source>
</evidence>
<reference evidence="3 4" key="1">
    <citation type="submission" date="2021-02" db="EMBL/GenBank/DDBJ databases">
        <title>Paracoccus methylovroum sp.nov., a new methanol and methylamine utilizing methylotrophic denitrifer.</title>
        <authorList>
            <person name="Timsy T."/>
            <person name="Behrendt U."/>
            <person name="Ulrich A."/>
            <person name="Spanner T."/>
            <person name="Foesel B.U."/>
            <person name="Horn M.A."/>
            <person name="Kolb S."/>
        </authorList>
    </citation>
    <scope>NUCLEOTIDE SEQUENCE [LARGE SCALE GENOMIC DNA]</scope>
    <source>
        <strain evidence="3 4">H4-D09</strain>
        <plasmid evidence="3 4">p1</plasmid>
    </source>
</reference>
<dbReference type="Pfam" id="PF00498">
    <property type="entry name" value="FHA"/>
    <property type="match status" value="1"/>
</dbReference>
<evidence type="ECO:0000313" key="4">
    <source>
        <dbReference type="Proteomes" id="UP000663629"/>
    </source>
</evidence>
<dbReference type="SMART" id="SM00240">
    <property type="entry name" value="FHA"/>
    <property type="match status" value="1"/>
</dbReference>
<accession>A0ABX7JKI0</accession>
<dbReference type="Gene3D" id="2.60.200.20">
    <property type="match status" value="1"/>
</dbReference>
<gene>
    <name evidence="3" type="primary">tagH</name>
    <name evidence="3" type="ORF">JWJ88_11110</name>
</gene>
<dbReference type="EMBL" id="CP070369">
    <property type="protein sequence ID" value="QRZ14436.1"/>
    <property type="molecule type" value="Genomic_DNA"/>
</dbReference>
<keyword evidence="3" id="KW-0614">Plasmid</keyword>
<geneLocation type="plasmid" evidence="3 4">
    <name>p1</name>
</geneLocation>
<dbReference type="PROSITE" id="PS50006">
    <property type="entry name" value="FHA_DOMAIN"/>
    <property type="match status" value="1"/>
</dbReference>
<dbReference type="InterPro" id="IPR008984">
    <property type="entry name" value="SMAD_FHA_dom_sf"/>
</dbReference>
<dbReference type="InterPro" id="IPR046883">
    <property type="entry name" value="T6SS_FHA_C"/>
</dbReference>
<sequence length="431" mass="45498">MTLRLTLLSSPVPQSQTELRLDAGRAVLGREPGCDWLIEDPEMFVSRRHCIVEATSDGWTVTDTSSGGVFIDGAAEPLGSGRGTALRDGMRLRLGDVVLSVGLGPGAQSGAQMGAPPADQGIGLDAFFATGEPAAPPPPRPSDLPEPFERTTGRFATPQPPAPPAGFDDPFTLDPLPAAPSAAPPGPVPQGNDWDWGPTGVTAPDRLPQNTPANPLAPPIADQPTPDPQSVAVPRSSPPQSSPDAAAAFLRGAGLEPADCDEPDLEALGRRYRMLALGLVALLRARAEEKGSLRVARTTLGAAQVNPLKFLAMPDEQVGALIAARGAGYLDPDDAIAEAFRDLADHRMRSWQGLQAALRRMIDRFSPQEIEAELADAGLLRALLAGGRSALLWDAYAARWAEIARAAEDRFLGEVGAEFRDAYETSDRSEP</sequence>
<dbReference type="Proteomes" id="UP000663629">
    <property type="component" value="Plasmid p1"/>
</dbReference>
<protein>
    <submittedName>
        <fullName evidence="3">Type VI secretion system-associated FHA domain protein TagH</fullName>
    </submittedName>
</protein>
<dbReference type="InterPro" id="IPR000253">
    <property type="entry name" value="FHA_dom"/>
</dbReference>
<keyword evidence="4" id="KW-1185">Reference proteome</keyword>
<feature type="compositionally biased region" description="Low complexity" evidence="1">
    <location>
        <begin position="165"/>
        <end position="181"/>
    </location>
</feature>
<dbReference type="SUPFAM" id="SSF49879">
    <property type="entry name" value="SMAD/FHA domain"/>
    <property type="match status" value="1"/>
</dbReference>